<dbReference type="EMBL" id="VMKJ01000064">
    <property type="protein sequence ID" value="TVO32112.1"/>
    <property type="molecule type" value="Genomic_DNA"/>
</dbReference>
<protein>
    <recommendedName>
        <fullName evidence="4">DUF1240 domain-containing protein</fullName>
    </recommendedName>
</protein>
<comment type="caution">
    <text evidence="2">The sequence shown here is derived from an EMBL/GenBank/DDBJ whole genome shotgun (WGS) entry which is preliminary data.</text>
</comment>
<name>A0A557NUL9_9VIBR</name>
<proteinExistence type="predicted"/>
<accession>A0A557NUL9</accession>
<evidence type="ECO:0000256" key="1">
    <source>
        <dbReference type="SAM" id="Phobius"/>
    </source>
</evidence>
<sequence length="141" mass="15650">MKLENKGLLVSVFIIILSVVFFFAGTWMFSKLYIYPLLESDVSKVTADPLMIVSFLIGSSLGMLIVAPVNVASRLFRSKELKIKTIAILLCIFGIAGIGSNAALYQLVISPSNMLECPKKIGYKKNLMRDYVTDISLCEKF</sequence>
<feature type="transmembrane region" description="Helical" evidence="1">
    <location>
        <begin position="50"/>
        <end position="73"/>
    </location>
</feature>
<feature type="transmembrane region" description="Helical" evidence="1">
    <location>
        <begin position="7"/>
        <end position="30"/>
    </location>
</feature>
<dbReference type="OrthoDB" id="9980512at2"/>
<dbReference type="RefSeq" id="WP_144389211.1">
    <property type="nucleotide sequence ID" value="NZ_CANNCB010000071.1"/>
</dbReference>
<dbReference type="AlphaFoldDB" id="A0A557NUL9"/>
<evidence type="ECO:0000313" key="2">
    <source>
        <dbReference type="EMBL" id="TVO32112.1"/>
    </source>
</evidence>
<evidence type="ECO:0008006" key="4">
    <source>
        <dbReference type="Google" id="ProtNLM"/>
    </source>
</evidence>
<organism evidence="2 3">
    <name type="scientific">Vibrio algivorus</name>
    <dbReference type="NCBI Taxonomy" id="1667024"/>
    <lineage>
        <taxon>Bacteria</taxon>
        <taxon>Pseudomonadati</taxon>
        <taxon>Pseudomonadota</taxon>
        <taxon>Gammaproteobacteria</taxon>
        <taxon>Vibrionales</taxon>
        <taxon>Vibrionaceae</taxon>
        <taxon>Vibrio</taxon>
    </lineage>
</organism>
<feature type="transmembrane region" description="Helical" evidence="1">
    <location>
        <begin position="85"/>
        <end position="108"/>
    </location>
</feature>
<keyword evidence="1" id="KW-1133">Transmembrane helix</keyword>
<dbReference type="Proteomes" id="UP000319828">
    <property type="component" value="Unassembled WGS sequence"/>
</dbReference>
<reference evidence="2 3" key="1">
    <citation type="submission" date="2019-07" db="EMBL/GenBank/DDBJ databases">
        <title>The draft genome sequence of Vibrio algivorus M1486.</title>
        <authorList>
            <person name="Meng X."/>
        </authorList>
    </citation>
    <scope>NUCLEOTIDE SEQUENCE [LARGE SCALE GENOMIC DNA]</scope>
    <source>
        <strain evidence="2 3">M1486</strain>
    </source>
</reference>
<gene>
    <name evidence="2" type="ORF">FOF44_17485</name>
</gene>
<evidence type="ECO:0000313" key="3">
    <source>
        <dbReference type="Proteomes" id="UP000319828"/>
    </source>
</evidence>
<keyword evidence="1" id="KW-0812">Transmembrane</keyword>
<keyword evidence="1" id="KW-0472">Membrane</keyword>